<dbReference type="InterPro" id="IPR006638">
    <property type="entry name" value="Elp3/MiaA/NifB-like_rSAM"/>
</dbReference>
<evidence type="ECO:0000313" key="17">
    <source>
        <dbReference type="Proteomes" id="UP000017148"/>
    </source>
</evidence>
<dbReference type="AlphaFoldDB" id="U7D680"/>
<dbReference type="OrthoDB" id="9786826at2"/>
<name>U7D680_9BACT</name>
<dbReference type="GO" id="GO:0009102">
    <property type="term" value="P:biotin biosynthetic process"/>
    <property type="evidence" value="ECO:0007669"/>
    <property type="project" value="UniProtKB-UniRule"/>
</dbReference>
<keyword evidence="8 13" id="KW-0479">Metal-binding</keyword>
<dbReference type="EC" id="2.8.1.6" evidence="3 13"/>
<dbReference type="InterPro" id="IPR024177">
    <property type="entry name" value="Biotin_synthase"/>
</dbReference>
<dbReference type="PANTHER" id="PTHR22976">
    <property type="entry name" value="BIOTIN SYNTHASE"/>
    <property type="match status" value="1"/>
</dbReference>
<evidence type="ECO:0000256" key="5">
    <source>
        <dbReference type="ARBA" id="ARBA00022679"/>
    </source>
</evidence>
<evidence type="ECO:0000256" key="9">
    <source>
        <dbReference type="ARBA" id="ARBA00022756"/>
    </source>
</evidence>
<dbReference type="InterPro" id="IPR010722">
    <property type="entry name" value="BATS_dom"/>
</dbReference>
<dbReference type="GO" id="GO:0005506">
    <property type="term" value="F:iron ion binding"/>
    <property type="evidence" value="ECO:0007669"/>
    <property type="project" value="UniProtKB-UniRule"/>
</dbReference>
<dbReference type="EMBL" id="ASJR01000020">
    <property type="protein sequence ID" value="ERP31081.1"/>
    <property type="molecule type" value="Genomic_DNA"/>
</dbReference>
<dbReference type="Pfam" id="PF04055">
    <property type="entry name" value="Radical_SAM"/>
    <property type="match status" value="1"/>
</dbReference>
<comment type="function">
    <text evidence="13">Catalyzes the conversion of dethiobiotin (DTB) to biotin by the insertion of a sulfur atom into dethiobiotin via a radical-based mechanism.</text>
</comment>
<keyword evidence="17" id="KW-1185">Reference proteome</keyword>
<keyword evidence="9 13" id="KW-0093">Biotin biosynthesis</keyword>
<comment type="caution">
    <text evidence="13">Lacks conserved residue(s) required for the propagation of feature annotation.</text>
</comment>
<evidence type="ECO:0000256" key="6">
    <source>
        <dbReference type="ARBA" id="ARBA00022691"/>
    </source>
</evidence>
<comment type="cofactor">
    <cofactor evidence="14">
        <name>[2Fe-2S] cluster</name>
        <dbReference type="ChEBI" id="CHEBI:190135"/>
    </cofactor>
    <text evidence="14">Binds 1 [2Fe-2S] cluster. The cluster is coordinated with 3 cysteines and 1 arginine.</text>
</comment>
<dbReference type="SFLD" id="SFLDG01278">
    <property type="entry name" value="biotin_synthase_like"/>
    <property type="match status" value="1"/>
</dbReference>
<comment type="subunit">
    <text evidence="13">Homodimer.</text>
</comment>
<feature type="binding site" evidence="13 14">
    <location>
        <position position="57"/>
    </location>
    <ligand>
        <name>[4Fe-4S] cluster</name>
        <dbReference type="ChEBI" id="CHEBI:49883"/>
        <note>4Fe-4S-S-AdoMet</note>
    </ligand>
</feature>
<comment type="catalytic activity">
    <reaction evidence="12 13">
        <text>(4R,5S)-dethiobiotin + (sulfur carrier)-SH + 2 reduced [2Fe-2S]-[ferredoxin] + 2 S-adenosyl-L-methionine = (sulfur carrier)-H + biotin + 2 5'-deoxyadenosine + 2 L-methionine + 2 oxidized [2Fe-2S]-[ferredoxin]</text>
        <dbReference type="Rhea" id="RHEA:22060"/>
        <dbReference type="Rhea" id="RHEA-COMP:10000"/>
        <dbReference type="Rhea" id="RHEA-COMP:10001"/>
        <dbReference type="Rhea" id="RHEA-COMP:14737"/>
        <dbReference type="Rhea" id="RHEA-COMP:14739"/>
        <dbReference type="ChEBI" id="CHEBI:17319"/>
        <dbReference type="ChEBI" id="CHEBI:29917"/>
        <dbReference type="ChEBI" id="CHEBI:33737"/>
        <dbReference type="ChEBI" id="CHEBI:33738"/>
        <dbReference type="ChEBI" id="CHEBI:57586"/>
        <dbReference type="ChEBI" id="CHEBI:57844"/>
        <dbReference type="ChEBI" id="CHEBI:59789"/>
        <dbReference type="ChEBI" id="CHEBI:64428"/>
        <dbReference type="ChEBI" id="CHEBI:149473"/>
        <dbReference type="EC" id="2.8.1.6"/>
    </reaction>
</comment>
<evidence type="ECO:0000256" key="10">
    <source>
        <dbReference type="ARBA" id="ARBA00023004"/>
    </source>
</evidence>
<dbReference type="PROSITE" id="PS51918">
    <property type="entry name" value="RADICAL_SAM"/>
    <property type="match status" value="1"/>
</dbReference>
<dbReference type="SUPFAM" id="SSF102114">
    <property type="entry name" value="Radical SAM enzymes"/>
    <property type="match status" value="1"/>
</dbReference>
<organism evidence="16 17">
    <name type="scientific">Chitinivibrio alkaliphilus ACht1</name>
    <dbReference type="NCBI Taxonomy" id="1313304"/>
    <lineage>
        <taxon>Bacteria</taxon>
        <taxon>Pseudomonadati</taxon>
        <taxon>Fibrobacterota</taxon>
        <taxon>Chitinivibrionia</taxon>
        <taxon>Chitinivibrionales</taxon>
        <taxon>Chitinivibrionaceae</taxon>
        <taxon>Chitinivibrio</taxon>
    </lineage>
</organism>
<evidence type="ECO:0000256" key="2">
    <source>
        <dbReference type="ARBA" id="ARBA00010765"/>
    </source>
</evidence>
<dbReference type="PIRSF" id="PIRSF001619">
    <property type="entry name" value="Biotin_synth"/>
    <property type="match status" value="1"/>
</dbReference>
<dbReference type="GO" id="GO:0004076">
    <property type="term" value="F:biotin synthase activity"/>
    <property type="evidence" value="ECO:0007669"/>
    <property type="project" value="UniProtKB-UniRule"/>
</dbReference>
<dbReference type="Proteomes" id="UP000017148">
    <property type="component" value="Unassembled WGS sequence"/>
</dbReference>
<sequence length="319" mass="34934">MTQGISVAEAREYMQLPHGQVFDLISQARRVREEYLGCEVSLCSIVNAKSGNCREDCSFCPQSVHAEASVETYPLMDKKDILAAAKRAELQNAHNMGIVTSGRKISPREMEDVQRAVEMVGKETSLGACASLGLVDTFFMEELKAAGLQAIHHNLESSRSFYEQICTTRTYDENLRVLHHAKDAGLRVCSGGLFGLGESNDQRVELFDELRRVEVDSVPINFLHPREGTRAASSAKKITPLAGLKIIAVARLMMPRTQIRIAGGREYTLRDMQSWIFAAGANALMVGNYLTTAGRSIEDDLQMIADAGMIVSETGGCGA</sequence>
<proteinExistence type="inferred from homology"/>
<gene>
    <name evidence="13" type="primary">bioB</name>
    <name evidence="16" type="ORF">CALK_2040</name>
</gene>
<accession>U7D680</accession>
<evidence type="ECO:0000256" key="3">
    <source>
        <dbReference type="ARBA" id="ARBA00012236"/>
    </source>
</evidence>
<dbReference type="CDD" id="cd01335">
    <property type="entry name" value="Radical_SAM"/>
    <property type="match status" value="1"/>
</dbReference>
<keyword evidence="7 13" id="KW-0001">2Fe-2S</keyword>
<feature type="binding site" evidence="13 14">
    <location>
        <position position="129"/>
    </location>
    <ligand>
        <name>[2Fe-2S] cluster</name>
        <dbReference type="ChEBI" id="CHEBI:190135"/>
    </ligand>
</feature>
<feature type="binding site" evidence="13 14">
    <location>
        <position position="260"/>
    </location>
    <ligand>
        <name>[2Fe-2S] cluster</name>
        <dbReference type="ChEBI" id="CHEBI:190135"/>
    </ligand>
</feature>
<evidence type="ECO:0000256" key="12">
    <source>
        <dbReference type="ARBA" id="ARBA00051157"/>
    </source>
</evidence>
<dbReference type="eggNOG" id="COG0502">
    <property type="taxonomic scope" value="Bacteria"/>
</dbReference>
<dbReference type="InterPro" id="IPR002684">
    <property type="entry name" value="Biotin_synth/BioAB"/>
</dbReference>
<dbReference type="SFLD" id="SFLDG01060">
    <property type="entry name" value="BATS_domain_containing"/>
    <property type="match status" value="1"/>
</dbReference>
<comment type="cofactor">
    <cofactor evidence="13">
        <name>[2Fe-2S] cluster</name>
        <dbReference type="ChEBI" id="CHEBI:190135"/>
    </cofactor>
    <text evidence="13">Binds 1 [2Fe-2S] cluster. The cluster is coordinated with 3 cysteines and 1 arginine.</text>
</comment>
<feature type="binding site" evidence="13 14">
    <location>
        <position position="60"/>
    </location>
    <ligand>
        <name>[4Fe-4S] cluster</name>
        <dbReference type="ChEBI" id="CHEBI:49883"/>
        <note>4Fe-4S-S-AdoMet</note>
    </ligand>
</feature>
<feature type="domain" description="Radical SAM core" evidence="15">
    <location>
        <begin position="35"/>
        <end position="265"/>
    </location>
</feature>
<dbReference type="GO" id="GO:0051539">
    <property type="term" value="F:4 iron, 4 sulfur cluster binding"/>
    <property type="evidence" value="ECO:0007669"/>
    <property type="project" value="UniProtKB-KW"/>
</dbReference>
<dbReference type="NCBIfam" id="TIGR00433">
    <property type="entry name" value="bioB"/>
    <property type="match status" value="1"/>
</dbReference>
<dbReference type="Pfam" id="PF06968">
    <property type="entry name" value="BATS"/>
    <property type="match status" value="1"/>
</dbReference>
<keyword evidence="10 13" id="KW-0408">Iron</keyword>
<comment type="caution">
    <text evidence="16">The sequence shown here is derived from an EMBL/GenBank/DDBJ whole genome shotgun (WGS) entry which is preliminary data.</text>
</comment>
<dbReference type="InterPro" id="IPR058240">
    <property type="entry name" value="rSAM_sf"/>
</dbReference>
<evidence type="ECO:0000259" key="15">
    <source>
        <dbReference type="PROSITE" id="PS51918"/>
    </source>
</evidence>
<dbReference type="InterPro" id="IPR007197">
    <property type="entry name" value="rSAM"/>
</dbReference>
<keyword evidence="6 13" id="KW-0949">S-adenosyl-L-methionine</keyword>
<reference evidence="16 17" key="1">
    <citation type="journal article" date="2013" name="Environ. Microbiol.">
        <title>Genome analysis of Chitinivibrio alkaliphilus gen. nov., sp. nov., a novel extremely haloalkaliphilic anaerobic chitinolytic bacterium from the candidate phylum Termite Group 3.</title>
        <authorList>
            <person name="Sorokin D.Y."/>
            <person name="Gumerov V.M."/>
            <person name="Rakitin A.L."/>
            <person name="Beletsky A.V."/>
            <person name="Damste J.S."/>
            <person name="Muyzer G."/>
            <person name="Mardanov A.V."/>
            <person name="Ravin N.V."/>
        </authorList>
    </citation>
    <scope>NUCLEOTIDE SEQUENCE [LARGE SCALE GENOMIC DNA]</scope>
    <source>
        <strain evidence="16 17">ACht1</strain>
    </source>
</reference>
<comment type="similarity">
    <text evidence="2 13">Belongs to the radical SAM superfamily. Biotin synthase family.</text>
</comment>
<dbReference type="PANTHER" id="PTHR22976:SF2">
    <property type="entry name" value="BIOTIN SYNTHASE, MITOCHONDRIAL"/>
    <property type="match status" value="1"/>
</dbReference>
<dbReference type="STRING" id="1313304.CALK_2040"/>
<evidence type="ECO:0000256" key="7">
    <source>
        <dbReference type="ARBA" id="ARBA00022714"/>
    </source>
</evidence>
<evidence type="ECO:0000256" key="11">
    <source>
        <dbReference type="ARBA" id="ARBA00023014"/>
    </source>
</evidence>
<protein>
    <recommendedName>
        <fullName evidence="3 13">Biotin synthase</fullName>
        <ecNumber evidence="3 13">2.8.1.6</ecNumber>
    </recommendedName>
</protein>
<dbReference type="SFLD" id="SFLDS00029">
    <property type="entry name" value="Radical_SAM"/>
    <property type="match status" value="1"/>
</dbReference>
<feature type="binding site" evidence="13 14">
    <location>
        <position position="189"/>
    </location>
    <ligand>
        <name>[2Fe-2S] cluster</name>
        <dbReference type="ChEBI" id="CHEBI:190135"/>
    </ligand>
</feature>
<keyword evidence="4 13" id="KW-0004">4Fe-4S</keyword>
<dbReference type="PATRIC" id="fig|1313304.3.peg.1945"/>
<evidence type="ECO:0000256" key="13">
    <source>
        <dbReference type="HAMAP-Rule" id="MF_01694"/>
    </source>
</evidence>
<dbReference type="InterPro" id="IPR013785">
    <property type="entry name" value="Aldolase_TIM"/>
</dbReference>
<keyword evidence="5 13" id="KW-0808">Transferase</keyword>
<dbReference type="GO" id="GO:0051537">
    <property type="term" value="F:2 iron, 2 sulfur cluster binding"/>
    <property type="evidence" value="ECO:0007669"/>
    <property type="project" value="UniProtKB-KW"/>
</dbReference>
<dbReference type="SMART" id="SM00876">
    <property type="entry name" value="BATS"/>
    <property type="match status" value="1"/>
</dbReference>
<keyword evidence="11 13" id="KW-0411">Iron-sulfur</keyword>
<evidence type="ECO:0000256" key="1">
    <source>
        <dbReference type="ARBA" id="ARBA00004942"/>
    </source>
</evidence>
<feature type="binding site" evidence="13 14">
    <location>
        <position position="53"/>
    </location>
    <ligand>
        <name>[4Fe-4S] cluster</name>
        <dbReference type="ChEBI" id="CHEBI:49883"/>
        <note>4Fe-4S-S-AdoMet</note>
    </ligand>
</feature>
<evidence type="ECO:0000256" key="14">
    <source>
        <dbReference type="PIRSR" id="PIRSR001619-1"/>
    </source>
</evidence>
<evidence type="ECO:0000256" key="4">
    <source>
        <dbReference type="ARBA" id="ARBA00022485"/>
    </source>
</evidence>
<dbReference type="Gene3D" id="3.20.20.70">
    <property type="entry name" value="Aldolase class I"/>
    <property type="match status" value="1"/>
</dbReference>
<dbReference type="UniPathway" id="UPA00078">
    <property type="reaction ID" value="UER00162"/>
</dbReference>
<dbReference type="SMART" id="SM00729">
    <property type="entry name" value="Elp3"/>
    <property type="match status" value="1"/>
</dbReference>
<comment type="pathway">
    <text evidence="1 13">Cofactor biosynthesis; biotin biosynthesis; biotin from 7,8-diaminononanoate: step 2/2.</text>
</comment>
<dbReference type="HAMAP" id="MF_01694">
    <property type="entry name" value="BioB"/>
    <property type="match status" value="1"/>
</dbReference>
<dbReference type="RefSeq" id="WP_022637456.1">
    <property type="nucleotide sequence ID" value="NZ_ASJR01000020.1"/>
</dbReference>
<evidence type="ECO:0000256" key="8">
    <source>
        <dbReference type="ARBA" id="ARBA00022723"/>
    </source>
</evidence>
<comment type="cofactor">
    <cofactor evidence="13 14">
        <name>[4Fe-4S] cluster</name>
        <dbReference type="ChEBI" id="CHEBI:49883"/>
    </cofactor>
    <text evidence="13 14">Binds 1 [4Fe-4S] cluster. The cluster is coordinated with 3 cysteines and an exchangeable S-adenosyl-L-methionine.</text>
</comment>
<evidence type="ECO:0000313" key="16">
    <source>
        <dbReference type="EMBL" id="ERP31081.1"/>
    </source>
</evidence>